<dbReference type="RefSeq" id="XP_020854152.1">
    <property type="nucleotide sequence ID" value="XM_020998493.1"/>
</dbReference>
<dbReference type="RefSeq" id="XP_020854150.1">
    <property type="nucleotide sequence ID" value="XM_020998491.1"/>
</dbReference>
<feature type="compositionally biased region" description="Basic and acidic residues" evidence="1">
    <location>
        <begin position="499"/>
        <end position="510"/>
    </location>
</feature>
<name>A0A6P5LF31_PHACI</name>
<feature type="compositionally biased region" description="Acidic residues" evidence="1">
    <location>
        <begin position="381"/>
        <end position="391"/>
    </location>
</feature>
<feature type="region of interest" description="Disordered" evidence="1">
    <location>
        <begin position="307"/>
        <end position="326"/>
    </location>
</feature>
<feature type="compositionally biased region" description="Polar residues" evidence="1">
    <location>
        <begin position="585"/>
        <end position="599"/>
    </location>
</feature>
<evidence type="ECO:0000313" key="3">
    <source>
        <dbReference type="RefSeq" id="XP_020854149.1"/>
    </source>
</evidence>
<accession>A0A6P5LF31</accession>
<keyword evidence="2" id="KW-1185">Reference proteome</keyword>
<dbReference type="KEGG" id="pcw:110216635"/>
<feature type="region of interest" description="Disordered" evidence="1">
    <location>
        <begin position="349"/>
        <end position="675"/>
    </location>
</feature>
<dbReference type="RefSeq" id="XP_020854151.1">
    <property type="nucleotide sequence ID" value="XM_020998492.1"/>
</dbReference>
<evidence type="ECO:0000256" key="1">
    <source>
        <dbReference type="SAM" id="MobiDB-lite"/>
    </source>
</evidence>
<dbReference type="GeneID" id="110216635"/>
<dbReference type="RefSeq" id="XP_020854153.1">
    <property type="nucleotide sequence ID" value="XM_020998494.1"/>
</dbReference>
<dbReference type="RefSeq" id="XP_020854154.1">
    <property type="nucleotide sequence ID" value="XM_020998495.1"/>
</dbReference>
<feature type="compositionally biased region" description="Low complexity" evidence="1">
    <location>
        <begin position="563"/>
        <end position="573"/>
    </location>
</feature>
<dbReference type="RefSeq" id="XP_020854149.1">
    <property type="nucleotide sequence ID" value="XM_020998490.1"/>
</dbReference>
<feature type="compositionally biased region" description="Basic residues" evidence="1">
    <location>
        <begin position="656"/>
        <end position="675"/>
    </location>
</feature>
<dbReference type="InterPro" id="IPR029625">
    <property type="entry name" value="FAM169"/>
</dbReference>
<dbReference type="PANTHER" id="PTHR22442:SF3">
    <property type="entry name" value="SOLUBLE LAMIN-ASSOCIATED PROTEIN OF 75 KDA"/>
    <property type="match status" value="1"/>
</dbReference>
<feature type="compositionally biased region" description="Low complexity" evidence="1">
    <location>
        <begin position="465"/>
        <end position="476"/>
    </location>
</feature>
<gene>
    <name evidence="3 4 5 6 7 8" type="primary">FAM169A</name>
</gene>
<evidence type="ECO:0000313" key="5">
    <source>
        <dbReference type="RefSeq" id="XP_020854151.1"/>
    </source>
</evidence>
<dbReference type="Proteomes" id="UP000515140">
    <property type="component" value="Unplaced"/>
</dbReference>
<evidence type="ECO:0000313" key="6">
    <source>
        <dbReference type="RefSeq" id="XP_020854152.1"/>
    </source>
</evidence>
<evidence type="ECO:0000313" key="7">
    <source>
        <dbReference type="RefSeq" id="XP_020854153.1"/>
    </source>
</evidence>
<proteinExistence type="predicted"/>
<reference evidence="3 4" key="1">
    <citation type="submission" date="2025-04" db="UniProtKB">
        <authorList>
            <consortium name="RefSeq"/>
        </authorList>
    </citation>
    <scope>IDENTIFICATION</scope>
    <source>
        <tissue evidence="3 4">Spleen</tissue>
    </source>
</reference>
<evidence type="ECO:0000313" key="8">
    <source>
        <dbReference type="RefSeq" id="XP_020854154.1"/>
    </source>
</evidence>
<organism evidence="2 5">
    <name type="scientific">Phascolarctos cinereus</name>
    <name type="common">Koala</name>
    <dbReference type="NCBI Taxonomy" id="38626"/>
    <lineage>
        <taxon>Eukaryota</taxon>
        <taxon>Metazoa</taxon>
        <taxon>Chordata</taxon>
        <taxon>Craniata</taxon>
        <taxon>Vertebrata</taxon>
        <taxon>Euteleostomi</taxon>
        <taxon>Mammalia</taxon>
        <taxon>Metatheria</taxon>
        <taxon>Diprotodontia</taxon>
        <taxon>Phascolarctidae</taxon>
        <taxon>Phascolarctos</taxon>
    </lineage>
</organism>
<protein>
    <submittedName>
        <fullName evidence="3 4">Soluble lamin-associated protein of 75 kDa</fullName>
    </submittedName>
</protein>
<feature type="compositionally biased region" description="Polar residues" evidence="1">
    <location>
        <begin position="312"/>
        <end position="326"/>
    </location>
</feature>
<dbReference type="GeneTree" id="ENSGT00510000048902"/>
<feature type="compositionally biased region" description="Basic and acidic residues" evidence="1">
    <location>
        <begin position="392"/>
        <end position="407"/>
    </location>
</feature>
<dbReference type="AlphaFoldDB" id="A0A6P5LF31"/>
<sequence>MAFPVDMLNNCSHEELESSAEDYLLDLRCGDPENPEHFPFLNNLIPISLSTVGFIPLYGGDQTHKVLALFAPEDSLTAVALYLADQWWDVDDIVKTSIPSREGLQQVSTLGERVVLYVLNRIIYRKREMERNEVPFLCHSSTDYAKILWKKGEAIGFYSVKPTGSMCTSYLTQSYQLPVLDTIFVRKKYRGKDLGLLMLEDFVDSFTEDKLGLRFPLSSFMHTACRQYFEKYPGDHDLLWEVEGTGQWHQRIPITNALQREAFRRAEVSQNEVRKLTYEDCDSAPTPEYDIGCGENQPNEMQVDSVRGRGISDTSASTSEGLDNTPINIQTRTTNLKRPKIGKRFHDSEINPLQDVDENTPQASSVAPISRLESTACTSESSEELVEDEPDERVVDFEQEKKDKEQYTLETQGLNKSVPEKKDDEEESELEPLNGEVMEDTIKASLKPEEDTTHDALDGNSKWASGHSSEESGSLLVLPTVESTKAPEDATPDEATDVIDSKMVKDKSLHDEEESPEEKSLPAPRKKPPLVGSDSVATMPKEEPSDNGLSNSVVGEASEESVSENVSPNTSSSLEDQGEEMVPDSQENPATTTLSQSSPVVVELEDIQNAGQKNQSEEQSEASSEPQDHFTQSTEKAADSSSEEVEVEVPVIDRRNLRRKAKGYKGPTKKKAKLA</sequence>
<dbReference type="CTD" id="26049"/>
<feature type="compositionally biased region" description="Basic and acidic residues" evidence="1">
    <location>
        <begin position="440"/>
        <end position="457"/>
    </location>
</feature>
<evidence type="ECO:0000313" key="4">
    <source>
        <dbReference type="RefSeq" id="XP_020854150.1"/>
    </source>
</evidence>
<evidence type="ECO:0000313" key="2">
    <source>
        <dbReference type="Proteomes" id="UP000515140"/>
    </source>
</evidence>
<dbReference type="PANTHER" id="PTHR22442">
    <property type="match status" value="1"/>
</dbReference>